<sequence length="490" mass="54775">MADDEPIKTEASLPVATKPRPKKAPELPILERRNWLIHLHYIRKDYDTCKVRAAFQLAAFMHLCYSCIDAVVAQVAIIREQLQETQGMCEYAIYVQGKHKAAIEVYNDAACLNQKDWAEEHLNMALQLNKHDMTYMMLGKMYLLQGDTEKAIEIYRSAVEFSPENTELLTTLGLLYMQLGKYQRAFEHLGNALTYDPNNYKAILAAGSMMQTHGDFDVAMNKYRVAALTVPESPPLWNNIGMCFFGKKKYVAAISCLKRANYLSPFDWKVLYNLGLVHLTMQQYASAFHFLSAAINLNPHMGELYMLLAVALTNLEDVENARRSYEQAVLLDESNPLVNLNFAVLLYNQGDKKSALQQYQEMEKKVNMLIERNSNTEFDPELVETAHKMGTALQAGDSLLWMKSGKESKSSQRTSSSKPSSFQQPLGSNQALGQAMSSAAGYSKSIHLAAEPDVETAPAAPSEPPGASECDDAELPKGKEKKSKARAVAD</sequence>
<proteinExistence type="inferred from homology"/>
<evidence type="ECO:0000256" key="1">
    <source>
        <dbReference type="ARBA" id="ARBA00022737"/>
    </source>
</evidence>
<feature type="region of interest" description="Disordered" evidence="5">
    <location>
        <begin position="404"/>
        <end position="490"/>
    </location>
</feature>
<accession>A0A556THW5</accession>
<dbReference type="Pfam" id="PF13414">
    <property type="entry name" value="TPR_11"/>
    <property type="match status" value="1"/>
</dbReference>
<evidence type="ECO:0000313" key="7">
    <source>
        <dbReference type="Proteomes" id="UP000319801"/>
    </source>
</evidence>
<dbReference type="Gene3D" id="1.25.40.10">
    <property type="entry name" value="Tetratricopeptide repeat domain"/>
    <property type="match status" value="1"/>
</dbReference>
<evidence type="ECO:0000256" key="3">
    <source>
        <dbReference type="ARBA" id="ARBA00023778"/>
    </source>
</evidence>
<feature type="repeat" description="TPR" evidence="4">
    <location>
        <begin position="166"/>
        <end position="199"/>
    </location>
</feature>
<feature type="compositionally biased region" description="Low complexity" evidence="5">
    <location>
        <begin position="457"/>
        <end position="468"/>
    </location>
</feature>
<feature type="compositionally biased region" description="Polar residues" evidence="5">
    <location>
        <begin position="425"/>
        <end position="437"/>
    </location>
</feature>
<comment type="caution">
    <text evidence="6">The sequence shown here is derived from an EMBL/GenBank/DDBJ whole genome shotgun (WGS) entry which is preliminary data.</text>
</comment>
<dbReference type="PROSITE" id="PS50293">
    <property type="entry name" value="TPR_REGION"/>
    <property type="match status" value="2"/>
</dbReference>
<evidence type="ECO:0000256" key="2">
    <source>
        <dbReference type="ARBA" id="ARBA00022803"/>
    </source>
</evidence>
<dbReference type="OrthoDB" id="309339at2759"/>
<organism evidence="6 7">
    <name type="scientific">Bagarius yarrelli</name>
    <name type="common">Goonch</name>
    <name type="synonym">Bagrus yarrelli</name>
    <dbReference type="NCBI Taxonomy" id="175774"/>
    <lineage>
        <taxon>Eukaryota</taxon>
        <taxon>Metazoa</taxon>
        <taxon>Chordata</taxon>
        <taxon>Craniata</taxon>
        <taxon>Vertebrata</taxon>
        <taxon>Euteleostomi</taxon>
        <taxon>Actinopterygii</taxon>
        <taxon>Neopterygii</taxon>
        <taxon>Teleostei</taxon>
        <taxon>Ostariophysi</taxon>
        <taxon>Siluriformes</taxon>
        <taxon>Sisoridae</taxon>
        <taxon>Sisorinae</taxon>
        <taxon>Bagarius</taxon>
    </lineage>
</organism>
<feature type="region of interest" description="Disordered" evidence="5">
    <location>
        <begin position="1"/>
        <end position="22"/>
    </location>
</feature>
<name>A0A556THW5_BAGYA</name>
<protein>
    <submittedName>
        <fullName evidence="6">Bardet-Biedl syndrome 4 protein</fullName>
    </submittedName>
</protein>
<comment type="similarity">
    <text evidence="3">Belongs to the BBS4 family.</text>
</comment>
<dbReference type="Pfam" id="PF13181">
    <property type="entry name" value="TPR_8"/>
    <property type="match status" value="3"/>
</dbReference>
<dbReference type="PANTHER" id="PTHR44186:SF1">
    <property type="entry name" value="BARDET-BIEDL SYNDROME 4 PROTEIN"/>
    <property type="match status" value="1"/>
</dbReference>
<evidence type="ECO:0000313" key="6">
    <source>
        <dbReference type="EMBL" id="TSK13440.1"/>
    </source>
</evidence>
<dbReference type="GO" id="GO:0036064">
    <property type="term" value="C:ciliary basal body"/>
    <property type="evidence" value="ECO:0007669"/>
    <property type="project" value="TreeGrafter"/>
</dbReference>
<dbReference type="EMBL" id="VCAZ01000001">
    <property type="protein sequence ID" value="TSK13440.1"/>
    <property type="molecule type" value="Genomic_DNA"/>
</dbReference>
<feature type="compositionally biased region" description="Basic residues" evidence="5">
    <location>
        <begin position="479"/>
        <end position="490"/>
    </location>
</feature>
<evidence type="ECO:0000256" key="4">
    <source>
        <dbReference type="PROSITE-ProRule" id="PRU00339"/>
    </source>
</evidence>
<dbReference type="SUPFAM" id="SSF48452">
    <property type="entry name" value="TPR-like"/>
    <property type="match status" value="1"/>
</dbReference>
<keyword evidence="2 4" id="KW-0802">TPR repeat</keyword>
<dbReference type="GO" id="GO:0060271">
    <property type="term" value="P:cilium assembly"/>
    <property type="evidence" value="ECO:0007669"/>
    <property type="project" value="TreeGrafter"/>
</dbReference>
<feature type="repeat" description="TPR" evidence="4">
    <location>
        <begin position="268"/>
        <end position="301"/>
    </location>
</feature>
<gene>
    <name evidence="6" type="ORF">Baya_0314</name>
</gene>
<feature type="compositionally biased region" description="Low complexity" evidence="5">
    <location>
        <begin position="411"/>
        <end position="424"/>
    </location>
</feature>
<dbReference type="GO" id="GO:0061512">
    <property type="term" value="P:protein localization to cilium"/>
    <property type="evidence" value="ECO:0007669"/>
    <property type="project" value="TreeGrafter"/>
</dbReference>
<dbReference type="PANTHER" id="PTHR44186">
    <property type="match status" value="1"/>
</dbReference>
<dbReference type="PROSITE" id="PS50005">
    <property type="entry name" value="TPR"/>
    <property type="match status" value="4"/>
</dbReference>
<dbReference type="Proteomes" id="UP000319801">
    <property type="component" value="Unassembled WGS sequence"/>
</dbReference>
<reference evidence="6 7" key="1">
    <citation type="journal article" date="2019" name="Genome Biol. Evol.">
        <title>Whole-Genome Sequencing of the Giant Devil Catfish, Bagarius yarrelli.</title>
        <authorList>
            <person name="Jiang W."/>
            <person name="Lv Y."/>
            <person name="Cheng L."/>
            <person name="Yang K."/>
            <person name="Chao B."/>
            <person name="Wang X."/>
            <person name="Li Y."/>
            <person name="Pan X."/>
            <person name="You X."/>
            <person name="Zhang Y."/>
            <person name="Yang J."/>
            <person name="Li J."/>
            <person name="Zhang X."/>
            <person name="Liu S."/>
            <person name="Sun C."/>
            <person name="Yang J."/>
            <person name="Shi Q."/>
        </authorList>
    </citation>
    <scope>NUCLEOTIDE SEQUENCE [LARGE SCALE GENOMIC DNA]</scope>
    <source>
        <strain evidence="6">JWS20170419001</strain>
        <tissue evidence="6">Muscle</tissue>
    </source>
</reference>
<dbReference type="AlphaFoldDB" id="A0A556THW5"/>
<keyword evidence="7" id="KW-1185">Reference proteome</keyword>
<dbReference type="FunFam" id="1.25.40.10:FF:000265">
    <property type="entry name" value="Bardet-Biedl syndrome 4 (Human)"/>
    <property type="match status" value="1"/>
</dbReference>
<dbReference type="InterPro" id="IPR019734">
    <property type="entry name" value="TPR_rpt"/>
</dbReference>
<feature type="repeat" description="TPR" evidence="4">
    <location>
        <begin position="132"/>
        <end position="165"/>
    </location>
</feature>
<dbReference type="InterPro" id="IPR011990">
    <property type="entry name" value="TPR-like_helical_dom_sf"/>
</dbReference>
<evidence type="ECO:0000256" key="5">
    <source>
        <dbReference type="SAM" id="MobiDB-lite"/>
    </source>
</evidence>
<dbReference type="SMART" id="SM00028">
    <property type="entry name" value="TPR"/>
    <property type="match status" value="6"/>
</dbReference>
<feature type="repeat" description="TPR" evidence="4">
    <location>
        <begin position="302"/>
        <end position="335"/>
    </location>
</feature>
<keyword evidence="1" id="KW-0677">Repeat</keyword>